<keyword evidence="5" id="KW-0378">Hydrolase</keyword>
<dbReference type="Pfam" id="PF01850">
    <property type="entry name" value="PIN"/>
    <property type="match status" value="1"/>
</dbReference>
<evidence type="ECO:0000313" key="10">
    <source>
        <dbReference type="Proteomes" id="UP001156629"/>
    </source>
</evidence>
<evidence type="ECO:0000256" key="7">
    <source>
        <dbReference type="ARBA" id="ARBA00038093"/>
    </source>
</evidence>
<dbReference type="InterPro" id="IPR050556">
    <property type="entry name" value="Type_II_TA_system_RNase"/>
</dbReference>
<dbReference type="CDD" id="cd18746">
    <property type="entry name" value="PIN_VapC4-5_FitB-like"/>
    <property type="match status" value="1"/>
</dbReference>
<organism evidence="9 10">
    <name type="scientific">Gluconobacter kondonii</name>
    <dbReference type="NCBI Taxonomy" id="941463"/>
    <lineage>
        <taxon>Bacteria</taxon>
        <taxon>Pseudomonadati</taxon>
        <taxon>Pseudomonadota</taxon>
        <taxon>Alphaproteobacteria</taxon>
        <taxon>Acetobacterales</taxon>
        <taxon>Acetobacteraceae</taxon>
        <taxon>Gluconobacter</taxon>
    </lineage>
</organism>
<comment type="caution">
    <text evidence="9">The sequence shown here is derived from an EMBL/GenBank/DDBJ whole genome shotgun (WGS) entry which is preliminary data.</text>
</comment>
<dbReference type="EMBL" id="BSNV01000055">
    <property type="protein sequence ID" value="GLQ67534.1"/>
    <property type="molecule type" value="Genomic_DNA"/>
</dbReference>
<dbReference type="InterPro" id="IPR002716">
    <property type="entry name" value="PIN_dom"/>
</dbReference>
<sequence>MFLVDTNVVSELRKVRAGRADPNVASWAEQVEAETLFLSAITVMELDVGVMRIERRDPAQGSVLRNWLENYVLPEFSKRVLSVDLAVARRCAQLHVPDPGPERDTLIAATGLVHGMTVVTRNTHDFRHSGVPLLDPWKAPHD</sequence>
<accession>A0ABQ5WVS1</accession>
<dbReference type="Gene3D" id="3.40.50.1010">
    <property type="entry name" value="5'-nuclease"/>
    <property type="match status" value="1"/>
</dbReference>
<gene>
    <name evidence="9" type="ORF">GCM10007870_31190</name>
</gene>
<dbReference type="Proteomes" id="UP001156629">
    <property type="component" value="Unassembled WGS sequence"/>
</dbReference>
<feature type="domain" description="PIN" evidence="8">
    <location>
        <begin position="3"/>
        <end position="127"/>
    </location>
</feature>
<evidence type="ECO:0000256" key="5">
    <source>
        <dbReference type="ARBA" id="ARBA00022801"/>
    </source>
</evidence>
<evidence type="ECO:0000259" key="8">
    <source>
        <dbReference type="Pfam" id="PF01850"/>
    </source>
</evidence>
<evidence type="ECO:0000256" key="2">
    <source>
        <dbReference type="ARBA" id="ARBA00022649"/>
    </source>
</evidence>
<evidence type="ECO:0000256" key="6">
    <source>
        <dbReference type="ARBA" id="ARBA00022842"/>
    </source>
</evidence>
<reference evidence="10" key="1">
    <citation type="journal article" date="2019" name="Int. J. Syst. Evol. Microbiol.">
        <title>The Global Catalogue of Microorganisms (GCM) 10K type strain sequencing project: providing services to taxonomists for standard genome sequencing and annotation.</title>
        <authorList>
            <consortium name="The Broad Institute Genomics Platform"/>
            <consortium name="The Broad Institute Genome Sequencing Center for Infectious Disease"/>
            <person name="Wu L."/>
            <person name="Ma J."/>
        </authorList>
    </citation>
    <scope>NUCLEOTIDE SEQUENCE [LARGE SCALE GENOMIC DNA]</scope>
    <source>
        <strain evidence="10">NBRC 3266</strain>
    </source>
</reference>
<dbReference type="SUPFAM" id="SSF88723">
    <property type="entry name" value="PIN domain-like"/>
    <property type="match status" value="1"/>
</dbReference>
<evidence type="ECO:0000256" key="1">
    <source>
        <dbReference type="ARBA" id="ARBA00001946"/>
    </source>
</evidence>
<proteinExistence type="inferred from homology"/>
<comment type="cofactor">
    <cofactor evidence="1">
        <name>Mg(2+)</name>
        <dbReference type="ChEBI" id="CHEBI:18420"/>
    </cofactor>
</comment>
<dbReference type="PANTHER" id="PTHR33653:SF1">
    <property type="entry name" value="RIBONUCLEASE VAPC2"/>
    <property type="match status" value="1"/>
</dbReference>
<comment type="similarity">
    <text evidence="7">Belongs to the PINc/VapC protein family.</text>
</comment>
<keyword evidence="6" id="KW-0460">Magnesium</keyword>
<evidence type="ECO:0000313" key="9">
    <source>
        <dbReference type="EMBL" id="GLQ67534.1"/>
    </source>
</evidence>
<dbReference type="GeneID" id="76196051"/>
<name>A0ABQ5WVS1_9PROT</name>
<dbReference type="RefSeq" id="WP_099287719.1">
    <property type="nucleotide sequence ID" value="NZ_BEWP01000032.1"/>
</dbReference>
<dbReference type="InterPro" id="IPR029060">
    <property type="entry name" value="PIN-like_dom_sf"/>
</dbReference>
<dbReference type="PANTHER" id="PTHR33653">
    <property type="entry name" value="RIBONUCLEASE VAPC2"/>
    <property type="match status" value="1"/>
</dbReference>
<keyword evidence="2" id="KW-1277">Toxin-antitoxin system</keyword>
<protein>
    <submittedName>
        <fullName evidence="9">Twitching motility protein PilT</fullName>
    </submittedName>
</protein>
<evidence type="ECO:0000256" key="3">
    <source>
        <dbReference type="ARBA" id="ARBA00022722"/>
    </source>
</evidence>
<keyword evidence="3" id="KW-0540">Nuclease</keyword>
<keyword evidence="4" id="KW-0479">Metal-binding</keyword>
<keyword evidence="10" id="KW-1185">Reference proteome</keyword>
<evidence type="ECO:0000256" key="4">
    <source>
        <dbReference type="ARBA" id="ARBA00022723"/>
    </source>
</evidence>